<keyword evidence="3" id="KW-1185">Reference proteome</keyword>
<dbReference type="InterPro" id="IPR040976">
    <property type="entry name" value="Pkinase_fungal"/>
</dbReference>
<organism evidence="2 3">
    <name type="scientific">Sanghuangporus baumii</name>
    <name type="common">Phellinus baumii</name>
    <dbReference type="NCBI Taxonomy" id="108892"/>
    <lineage>
        <taxon>Eukaryota</taxon>
        <taxon>Fungi</taxon>
        <taxon>Dikarya</taxon>
        <taxon>Basidiomycota</taxon>
        <taxon>Agaricomycotina</taxon>
        <taxon>Agaricomycetes</taxon>
        <taxon>Hymenochaetales</taxon>
        <taxon>Hymenochaetaceae</taxon>
        <taxon>Sanghuangporus</taxon>
    </lineage>
</organism>
<evidence type="ECO:0000313" key="3">
    <source>
        <dbReference type="Proteomes" id="UP000757232"/>
    </source>
</evidence>
<feature type="domain" description="Fungal-type protein kinase" evidence="1">
    <location>
        <begin position="143"/>
        <end position="579"/>
    </location>
</feature>
<dbReference type="PANTHER" id="PTHR38248">
    <property type="entry name" value="FUNK1 6"/>
    <property type="match status" value="1"/>
</dbReference>
<dbReference type="SUPFAM" id="SSF56112">
    <property type="entry name" value="Protein kinase-like (PK-like)"/>
    <property type="match status" value="1"/>
</dbReference>
<reference evidence="2" key="1">
    <citation type="submission" date="2016-06" db="EMBL/GenBank/DDBJ databases">
        <title>Draft Genome sequence of the fungus Inonotus baumii.</title>
        <authorList>
            <person name="Zhu H."/>
            <person name="Lin W."/>
        </authorList>
    </citation>
    <scope>NUCLEOTIDE SEQUENCE</scope>
    <source>
        <strain evidence="2">821</strain>
    </source>
</reference>
<dbReference type="AlphaFoldDB" id="A0A9Q5N9I7"/>
<comment type="caution">
    <text evidence="2">The sequence shown here is derived from an EMBL/GenBank/DDBJ whole genome shotgun (WGS) entry which is preliminary data.</text>
</comment>
<gene>
    <name evidence="2" type="ORF">A7U60_g3973</name>
</gene>
<dbReference type="InterPro" id="IPR011009">
    <property type="entry name" value="Kinase-like_dom_sf"/>
</dbReference>
<protein>
    <recommendedName>
        <fullName evidence="1">Fungal-type protein kinase domain-containing protein</fullName>
    </recommendedName>
</protein>
<name>A0A9Q5N9I7_SANBA</name>
<dbReference type="Proteomes" id="UP000757232">
    <property type="component" value="Unassembled WGS sequence"/>
</dbReference>
<proteinExistence type="predicted"/>
<dbReference type="PANTHER" id="PTHR38248:SF2">
    <property type="entry name" value="FUNK1 11"/>
    <property type="match status" value="1"/>
</dbReference>
<dbReference type="Pfam" id="PF17667">
    <property type="entry name" value="Pkinase_fungal"/>
    <property type="match status" value="1"/>
</dbReference>
<dbReference type="Gene3D" id="1.10.510.10">
    <property type="entry name" value="Transferase(Phosphotransferase) domain 1"/>
    <property type="match status" value="1"/>
</dbReference>
<dbReference type="OrthoDB" id="2745837at2759"/>
<evidence type="ECO:0000259" key="1">
    <source>
        <dbReference type="Pfam" id="PF17667"/>
    </source>
</evidence>
<sequence length="849" mass="98390">MEDFINMQEELSNPGYVFPVIEARAFVDHLLPPLKDGVNVRDIGSTLKKRGYVDTSGRWKGLWTMSGGKRRKKYDVFAPLLDIFEKATSVAAMKTSRLNQILEMVLLPERRNGRRRSASSQNACFAYKRRGVRSVAASTETCTISSWSQIALAASFKRTSSEESRKKNARRIISDIQLAMARDPCRRFTFGMTVENTTIRLWFCSRASPVVSRPFDFSKDLDILLYVFLSLAFATKNELGWDPTMRPFIKNDGRRVYHIDVDGETYETNQVLSKSPADQLVGHATRVWKVHRLDSDVPYVLKDVWIEEDQRPEHATYEMLLHDIQERYGSEVLSEVASHLLTPVVHCVVCLDDEVDHTTEVMMRGYTPSFKEQYRVNVENLDNGDDSDGENEDKDSLMSSTEIGIVGLERNGLRDPFHWYNPVRRVPRLKHYRVVFKEVAKPLSDVRDLADVFTVLSDSAKVLKWIHGAGWVHRDLSVGNLYFYDGRGLIGDFEYAKSKNSDVEHEELTGTRDFVAVEAAERRYAHLPPIDRSRMDARLRALEEERWEDLAFLQDYGRPPPFFHNDLHDLESLWWIAIWKIFSYYTDFRADVTDDFGKEWNKQRELANSTLFPRSSETTSRRLFLQTNVHYWELLAWFPDHLRTVKRILAALRSLLVKKYSKFEAGFPSIQMHLFEGAHEQFQDLFKRCRECIDNAKLVSCQKFDLDQQILNQKDDRTAPQTLRTGGLGLQVECVRLNAPYYHSPSGPECVICFPRKGKRKRDNNDVVSVRLARITRPEIWARSQKREVTRQVPFPGSNEIAKRESFLRALDEAREQLVQCYVGYEASFEATDRKSSRTRFIDLMLQDL</sequence>
<accession>A0A9Q5N9I7</accession>
<evidence type="ECO:0000313" key="2">
    <source>
        <dbReference type="EMBL" id="OCB88878.1"/>
    </source>
</evidence>
<dbReference type="EMBL" id="LNZH02000168">
    <property type="protein sequence ID" value="OCB88878.1"/>
    <property type="molecule type" value="Genomic_DNA"/>
</dbReference>